<sequence length="541" mass="57659">MPEVHFSITWPDGTVQRAGSPSTAIERFLAPGATYPVAELRRRVRDGLTAASERVRMRFGTACTAAAAELDALEAAAAPFRDDAPATVGPLRRGVSSLASTAPVPRLSGHRSVVVVGGGQAGLAVSWHLTQRGIDHVVLERHRVAHSWREERWERFCLVTPNWQCQLPGHPYAGDDPDGFMVRDQIVDYVASYAASFDAPVVEGVAVTAVEAIAPEGDGPCWDPAEAGVRGFRVATSAGTLTADAVVLAVGGYHRPKLPRLAERLPAGITQLHSSTYRSADPLPDGGVLVVGSGQSGAQIAEDLHLAGRPVHLAVGSAPRVARFYRGRDVVAWLHDMGHYDMAIEDHPEGPAARHEANHYVTGRDGGRDIDLRRFATEGMTLHGRLTTVDGSRVATAGDLARNLDAADATDDRIKDGIDRWIAAHGIDAPTEDRYVPVWRPPHDGGGVLDLDAAGIRTVIWATGFRRDFSWVALPAFDGSGDPVHRRGVTAVPGLYAVGLPWLHTWGSGRFAGIARDAEHVVGHLAAQRATAPATPAARAA</sequence>
<gene>
    <name evidence="2" type="ORF">SK069_19880</name>
</gene>
<dbReference type="PANTHER" id="PTHR43539">
    <property type="entry name" value="FLAVIN-BINDING MONOOXYGENASE-LIKE PROTEIN (AFU_ORTHOLOGUE AFUA_4G09220)"/>
    <property type="match status" value="1"/>
</dbReference>
<reference evidence="2 3" key="1">
    <citation type="submission" date="2023-11" db="EMBL/GenBank/DDBJ databases">
        <authorList>
            <person name="Xu M."/>
            <person name="Jiang T."/>
        </authorList>
    </citation>
    <scope>NUCLEOTIDE SEQUENCE [LARGE SCALE GENOMIC DNA]</scope>
    <source>
        <strain evidence="2 3">SD</strain>
    </source>
</reference>
<organism evidence="2 3">
    <name type="scientific">Patulibacter brassicae</name>
    <dbReference type="NCBI Taxonomy" id="1705717"/>
    <lineage>
        <taxon>Bacteria</taxon>
        <taxon>Bacillati</taxon>
        <taxon>Actinomycetota</taxon>
        <taxon>Thermoleophilia</taxon>
        <taxon>Solirubrobacterales</taxon>
        <taxon>Patulibacteraceae</taxon>
        <taxon>Patulibacter</taxon>
    </lineage>
</organism>
<dbReference type="PANTHER" id="PTHR43539:SF78">
    <property type="entry name" value="FLAVIN-CONTAINING MONOOXYGENASE"/>
    <property type="match status" value="1"/>
</dbReference>
<dbReference type="PRINTS" id="PR00411">
    <property type="entry name" value="PNDRDTASEI"/>
</dbReference>
<dbReference type="InterPro" id="IPR023846">
    <property type="entry name" value="CHP04042_MSMEG0570"/>
</dbReference>
<dbReference type="SUPFAM" id="SSF51905">
    <property type="entry name" value="FAD/NAD(P)-binding domain"/>
    <property type="match status" value="2"/>
</dbReference>
<dbReference type="InterPro" id="IPR024000">
    <property type="entry name" value="CHP04046_FMN-dependent"/>
</dbReference>
<dbReference type="InterPro" id="IPR050982">
    <property type="entry name" value="Auxin_biosynth/cation_transpt"/>
</dbReference>
<dbReference type="RefSeq" id="WP_319956017.1">
    <property type="nucleotide sequence ID" value="NZ_JAXAVX010000023.1"/>
</dbReference>
<dbReference type="NCBIfam" id="TIGR04042">
    <property type="entry name" value="MSMEG_0570_fam"/>
    <property type="match status" value="1"/>
</dbReference>
<dbReference type="Gene3D" id="3.50.50.60">
    <property type="entry name" value="FAD/NAD(P)-binding domain"/>
    <property type="match status" value="2"/>
</dbReference>
<keyword evidence="1" id="KW-0560">Oxidoreductase</keyword>
<keyword evidence="3" id="KW-1185">Reference proteome</keyword>
<dbReference type="EMBL" id="JAXAVX010000023">
    <property type="protein sequence ID" value="MDX8153868.1"/>
    <property type="molecule type" value="Genomic_DNA"/>
</dbReference>
<dbReference type="InterPro" id="IPR036188">
    <property type="entry name" value="FAD/NAD-bd_sf"/>
</dbReference>
<dbReference type="Proteomes" id="UP001277761">
    <property type="component" value="Unassembled WGS sequence"/>
</dbReference>
<comment type="caution">
    <text evidence="2">The sequence shown here is derived from an EMBL/GenBank/DDBJ whole genome shotgun (WGS) entry which is preliminary data.</text>
</comment>
<dbReference type="NCBIfam" id="TIGR04046">
    <property type="entry name" value="MSMEG_0569_nitr"/>
    <property type="match status" value="1"/>
</dbReference>
<name>A0ABU4VPT8_9ACTN</name>
<evidence type="ECO:0000313" key="3">
    <source>
        <dbReference type="Proteomes" id="UP001277761"/>
    </source>
</evidence>
<evidence type="ECO:0000313" key="2">
    <source>
        <dbReference type="EMBL" id="MDX8153868.1"/>
    </source>
</evidence>
<proteinExistence type="predicted"/>
<protein>
    <submittedName>
        <fullName evidence="2">MSMEG_0569 family flavin-dependent oxidoreductase</fullName>
    </submittedName>
</protein>
<evidence type="ECO:0000256" key="1">
    <source>
        <dbReference type="ARBA" id="ARBA00023002"/>
    </source>
</evidence>
<dbReference type="Pfam" id="PF13738">
    <property type="entry name" value="Pyr_redox_3"/>
    <property type="match status" value="1"/>
</dbReference>
<accession>A0ABU4VPT8</accession>